<dbReference type="EMBL" id="CALNXI010000243">
    <property type="protein sequence ID" value="CAH3023024.1"/>
    <property type="molecule type" value="Genomic_DNA"/>
</dbReference>
<sequence>MYSLNWTMWTLLSFHFFLISFHLQTGSATSVTPVVSTSSFVASNSTVDGSNSTEVVVMTTATLNTNTIQPLEISSTVVSVPSSSVLSPSTSSPPSEGEQQAVLMTVAGMTIADFELKKSSFVTALETAVEMYCSNRSCEETNRKRRATSVEQVYIVSGYPQESTFSPGELLVAVFVSTGGSKFLSKDTLFAVVEEFRGNLSTALGKEITGLGRLHPDFVQATESSGSSGKSNILYYFFAAFGGALLILAVCIFVTCWIGRKENSNGNEVRPLTTSNLQLVENQGGQKT</sequence>
<keyword evidence="4" id="KW-1185">Reference proteome</keyword>
<evidence type="ECO:0000313" key="4">
    <source>
        <dbReference type="Proteomes" id="UP001159427"/>
    </source>
</evidence>
<name>A0ABN8M4H1_9CNID</name>
<reference evidence="3 4" key="1">
    <citation type="submission" date="2022-05" db="EMBL/GenBank/DDBJ databases">
        <authorList>
            <consortium name="Genoscope - CEA"/>
            <person name="William W."/>
        </authorList>
    </citation>
    <scope>NUCLEOTIDE SEQUENCE [LARGE SCALE GENOMIC DNA]</scope>
</reference>
<comment type="caution">
    <text evidence="3">The sequence shown here is derived from an EMBL/GenBank/DDBJ whole genome shotgun (WGS) entry which is preliminary data.</text>
</comment>
<dbReference type="Proteomes" id="UP001159427">
    <property type="component" value="Unassembled WGS sequence"/>
</dbReference>
<feature type="transmembrane region" description="Helical" evidence="1">
    <location>
        <begin position="233"/>
        <end position="258"/>
    </location>
</feature>
<keyword evidence="1" id="KW-0812">Transmembrane</keyword>
<keyword evidence="2" id="KW-0732">Signal</keyword>
<keyword evidence="1" id="KW-0472">Membrane</keyword>
<gene>
    <name evidence="3" type="ORF">PEVE_00017781</name>
</gene>
<protein>
    <submittedName>
        <fullName evidence="3">Uncharacterized protein</fullName>
    </submittedName>
</protein>
<feature type="chain" id="PRO_5046846126" evidence="2">
    <location>
        <begin position="29"/>
        <end position="288"/>
    </location>
</feature>
<evidence type="ECO:0000256" key="1">
    <source>
        <dbReference type="SAM" id="Phobius"/>
    </source>
</evidence>
<keyword evidence="1" id="KW-1133">Transmembrane helix</keyword>
<organism evidence="3 4">
    <name type="scientific">Porites evermanni</name>
    <dbReference type="NCBI Taxonomy" id="104178"/>
    <lineage>
        <taxon>Eukaryota</taxon>
        <taxon>Metazoa</taxon>
        <taxon>Cnidaria</taxon>
        <taxon>Anthozoa</taxon>
        <taxon>Hexacorallia</taxon>
        <taxon>Scleractinia</taxon>
        <taxon>Fungiina</taxon>
        <taxon>Poritidae</taxon>
        <taxon>Porites</taxon>
    </lineage>
</organism>
<evidence type="ECO:0000256" key="2">
    <source>
        <dbReference type="SAM" id="SignalP"/>
    </source>
</evidence>
<evidence type="ECO:0000313" key="3">
    <source>
        <dbReference type="EMBL" id="CAH3023024.1"/>
    </source>
</evidence>
<feature type="signal peptide" evidence="2">
    <location>
        <begin position="1"/>
        <end position="28"/>
    </location>
</feature>
<proteinExistence type="predicted"/>
<accession>A0ABN8M4H1</accession>